<evidence type="ECO:0000256" key="1">
    <source>
        <dbReference type="ARBA" id="ARBA00004473"/>
    </source>
</evidence>
<dbReference type="PANTHER" id="PTHR28538:SF1">
    <property type="entry name" value="INTEGRAL INNER NUCLEAR MEMBRANE PROTEIN IMA1"/>
    <property type="match status" value="1"/>
</dbReference>
<comment type="subcellular location">
    <subcellularLocation>
        <location evidence="1">Nucleus inner membrane</location>
        <topology evidence="1">Multi-pass membrane protein</topology>
    </subcellularLocation>
</comment>
<protein>
    <recommendedName>
        <fullName evidence="9">Ima1 N-terminal domain-containing protein</fullName>
    </recommendedName>
</protein>
<evidence type="ECO:0000256" key="3">
    <source>
        <dbReference type="ARBA" id="ARBA00022723"/>
    </source>
</evidence>
<dbReference type="GO" id="GO:0034506">
    <property type="term" value="C:chromosome, centromeric core domain"/>
    <property type="evidence" value="ECO:0007669"/>
    <property type="project" value="TreeGrafter"/>
</dbReference>
<evidence type="ECO:0000256" key="5">
    <source>
        <dbReference type="ARBA" id="ARBA00023136"/>
    </source>
</evidence>
<reference evidence="10" key="1">
    <citation type="journal article" date="2020" name="Stud. Mycol.">
        <title>101 Dothideomycetes genomes: a test case for predicting lifestyles and emergence of pathogens.</title>
        <authorList>
            <person name="Haridas S."/>
            <person name="Albert R."/>
            <person name="Binder M."/>
            <person name="Bloem J."/>
            <person name="Labutti K."/>
            <person name="Salamov A."/>
            <person name="Andreopoulos B."/>
            <person name="Baker S."/>
            <person name="Barry K."/>
            <person name="Bills G."/>
            <person name="Bluhm B."/>
            <person name="Cannon C."/>
            <person name="Castanera R."/>
            <person name="Culley D."/>
            <person name="Daum C."/>
            <person name="Ezra D."/>
            <person name="Gonzalez J."/>
            <person name="Henrissat B."/>
            <person name="Kuo A."/>
            <person name="Liang C."/>
            <person name="Lipzen A."/>
            <person name="Lutzoni F."/>
            <person name="Magnuson J."/>
            <person name="Mondo S."/>
            <person name="Nolan M."/>
            <person name="Ohm R."/>
            <person name="Pangilinan J."/>
            <person name="Park H.-J."/>
            <person name="Ramirez L."/>
            <person name="Alfaro M."/>
            <person name="Sun H."/>
            <person name="Tritt A."/>
            <person name="Yoshinaga Y."/>
            <person name="Zwiers L.-H."/>
            <person name="Turgeon B."/>
            <person name="Goodwin S."/>
            <person name="Spatafora J."/>
            <person name="Crous P."/>
            <person name="Grigoriev I."/>
        </authorList>
    </citation>
    <scope>NUCLEOTIDE SEQUENCE</scope>
    <source>
        <strain evidence="10">CBS 207.26</strain>
    </source>
</reference>
<evidence type="ECO:0000313" key="10">
    <source>
        <dbReference type="EMBL" id="KAF2184418.1"/>
    </source>
</evidence>
<evidence type="ECO:0000259" key="9">
    <source>
        <dbReference type="Pfam" id="PF09779"/>
    </source>
</evidence>
<dbReference type="Pfam" id="PF09779">
    <property type="entry name" value="Ima1_N"/>
    <property type="match status" value="1"/>
</dbReference>
<dbReference type="GO" id="GO:0071765">
    <property type="term" value="P:nuclear inner membrane organization"/>
    <property type="evidence" value="ECO:0007669"/>
    <property type="project" value="InterPro"/>
</dbReference>
<evidence type="ECO:0000256" key="4">
    <source>
        <dbReference type="ARBA" id="ARBA00022989"/>
    </source>
</evidence>
<keyword evidence="3" id="KW-0479">Metal-binding</keyword>
<feature type="region of interest" description="Disordered" evidence="7">
    <location>
        <begin position="400"/>
        <end position="515"/>
    </location>
</feature>
<feature type="compositionally biased region" description="Basic residues" evidence="7">
    <location>
        <begin position="499"/>
        <end position="508"/>
    </location>
</feature>
<dbReference type="GO" id="GO:0046872">
    <property type="term" value="F:metal ion binding"/>
    <property type="evidence" value="ECO:0007669"/>
    <property type="project" value="UniProtKB-KW"/>
</dbReference>
<dbReference type="Proteomes" id="UP000800200">
    <property type="component" value="Unassembled WGS sequence"/>
</dbReference>
<accession>A0A6A6E1Q3</accession>
<evidence type="ECO:0000256" key="2">
    <source>
        <dbReference type="ARBA" id="ARBA00022692"/>
    </source>
</evidence>
<dbReference type="GO" id="GO:0034992">
    <property type="term" value="C:microtubule organizing center attachment site"/>
    <property type="evidence" value="ECO:0007669"/>
    <property type="project" value="TreeGrafter"/>
</dbReference>
<dbReference type="InterPro" id="IPR042321">
    <property type="entry name" value="Ima1"/>
</dbReference>
<keyword evidence="2 8" id="KW-0812">Transmembrane</keyword>
<proteinExistence type="predicted"/>
<keyword evidence="5 8" id="KW-0472">Membrane</keyword>
<evidence type="ECO:0000256" key="8">
    <source>
        <dbReference type="SAM" id="Phobius"/>
    </source>
</evidence>
<feature type="transmembrane region" description="Helical" evidence="8">
    <location>
        <begin position="634"/>
        <end position="654"/>
    </location>
</feature>
<dbReference type="PANTHER" id="PTHR28538">
    <property type="entry name" value="INTEGRAL INNER NUCLEAR MEMBRANE PROTEIN IMA1"/>
    <property type="match status" value="1"/>
</dbReference>
<feature type="transmembrane region" description="Helical" evidence="8">
    <location>
        <begin position="240"/>
        <end position="258"/>
    </location>
</feature>
<organism evidence="10 11">
    <name type="scientific">Zopfia rhizophila CBS 207.26</name>
    <dbReference type="NCBI Taxonomy" id="1314779"/>
    <lineage>
        <taxon>Eukaryota</taxon>
        <taxon>Fungi</taxon>
        <taxon>Dikarya</taxon>
        <taxon>Ascomycota</taxon>
        <taxon>Pezizomycotina</taxon>
        <taxon>Dothideomycetes</taxon>
        <taxon>Dothideomycetes incertae sedis</taxon>
        <taxon>Zopfiaceae</taxon>
        <taxon>Zopfia</taxon>
    </lineage>
</organism>
<feature type="transmembrane region" description="Helical" evidence="8">
    <location>
        <begin position="182"/>
        <end position="203"/>
    </location>
</feature>
<keyword evidence="4 8" id="KW-1133">Transmembrane helix</keyword>
<evidence type="ECO:0000256" key="7">
    <source>
        <dbReference type="SAM" id="MobiDB-lite"/>
    </source>
</evidence>
<evidence type="ECO:0000313" key="11">
    <source>
        <dbReference type="Proteomes" id="UP000800200"/>
    </source>
</evidence>
<name>A0A6A6E1Q3_9PEZI</name>
<dbReference type="OrthoDB" id="5966927at2759"/>
<feature type="transmembrane region" description="Helical" evidence="8">
    <location>
        <begin position="317"/>
        <end position="336"/>
    </location>
</feature>
<dbReference type="InterPro" id="IPR018527">
    <property type="entry name" value="Rubredoxin_Fe_BS"/>
</dbReference>
<dbReference type="GO" id="GO:0044732">
    <property type="term" value="C:mitotic spindle pole body"/>
    <property type="evidence" value="ECO:0007669"/>
    <property type="project" value="TreeGrafter"/>
</dbReference>
<sequence length="658" mass="74551">MPRLIRRNLTCHYCNQKSRNEHSGIPKSWLCPHCGSMNHLDERGDITDPPVGDSAPNIQYAQRIQRATSPVPAQTEVTFCKTCQRNQHLLNRSLAEYLPDEDDPEYPQFEASIDAYRAQLEKMYPQVCDSCIGGVHSKIRGASYAAKTDYLRHILDRTRREPTQYNAAKRDWTRRFITVCNALYLFSVLVGLLWHIFGIFTILDAGIWEQGYHASSWSECLYQTVKHRKIDQACFYSDPTIRFVRAALAADFFTIWWNPKLRERVYRRGGRLRHLKSQWAIRIFVLVARWVAYRFYAEPPKPQADSDIVNAFRAVHSGMLILIIISTILTYSTVYIDYTPTFSFMQSIEPQLPSPPGQQQPNIAPRNQIRRSALSSFDNMSQSFDDAFPINRIAEAAGATHNVGYPPSPSPTVTSSSSSDSRDDDSGITDRYFRSGQTPKYGYDEGDSMDWTPTKNTFAPPQEILPPIYGDKHAAPQPQPQQPHSIFAKPPMNPFRGKLPPHPKHPLHKAQNPFPQPAFQEASATAKKNFFSSMISSQGSREARDALQEAPKRVKKDAEFFQPPKLQYTGQSRLTGLEGAFESFFQGEDEGEMPVGSPTPKTKKVLKTMRVLDEHGRPHFEQVVVKEAVEQGGWGQMLLVGALPIAAGAVIAYFKGWY</sequence>
<feature type="domain" description="Ima1 N-terminal" evidence="9">
    <location>
        <begin position="9"/>
        <end position="131"/>
    </location>
</feature>
<dbReference type="AlphaFoldDB" id="A0A6A6E1Q3"/>
<evidence type="ECO:0000256" key="6">
    <source>
        <dbReference type="ARBA" id="ARBA00023242"/>
    </source>
</evidence>
<dbReference type="InterPro" id="IPR018617">
    <property type="entry name" value="Ima1_N"/>
</dbReference>
<dbReference type="EMBL" id="ML994638">
    <property type="protein sequence ID" value="KAF2184418.1"/>
    <property type="molecule type" value="Genomic_DNA"/>
</dbReference>
<dbReference type="GO" id="GO:0005637">
    <property type="term" value="C:nuclear inner membrane"/>
    <property type="evidence" value="ECO:0007669"/>
    <property type="project" value="UniProtKB-SubCell"/>
</dbReference>
<gene>
    <name evidence="10" type="ORF">K469DRAFT_727325</name>
</gene>
<dbReference type="PROSITE" id="PS00202">
    <property type="entry name" value="RUBREDOXIN"/>
    <property type="match status" value="1"/>
</dbReference>
<keyword evidence="11" id="KW-1185">Reference proteome</keyword>
<keyword evidence="6" id="KW-0539">Nucleus</keyword>